<feature type="binding site" evidence="6">
    <location>
        <position position="125"/>
    </location>
    <ligand>
        <name>L-histidine</name>
        <dbReference type="ChEBI" id="CHEBI:57595"/>
    </ligand>
</feature>
<dbReference type="EC" id="6.1.1.21" evidence="5"/>
<comment type="caution">
    <text evidence="8">The sequence shown here is derived from an EMBL/GenBank/DDBJ whole genome shotgun (WGS) entry which is preliminary data.</text>
</comment>
<dbReference type="GO" id="GO:0004821">
    <property type="term" value="F:histidine-tRNA ligase activity"/>
    <property type="evidence" value="ECO:0007669"/>
    <property type="project" value="UniProtKB-UniRule"/>
</dbReference>
<feature type="binding site" evidence="6">
    <location>
        <position position="129"/>
    </location>
    <ligand>
        <name>L-histidine</name>
        <dbReference type="ChEBI" id="CHEBI:57595"/>
    </ligand>
</feature>
<dbReference type="InterPro" id="IPR045864">
    <property type="entry name" value="aa-tRNA-synth_II/BPL/LPL"/>
</dbReference>
<dbReference type="HAMAP" id="MF_00127">
    <property type="entry name" value="His_tRNA_synth"/>
    <property type="match status" value="1"/>
</dbReference>
<dbReference type="EMBL" id="SCKX01000001">
    <property type="protein sequence ID" value="RWZ78821.1"/>
    <property type="molecule type" value="Genomic_DNA"/>
</dbReference>
<comment type="subunit">
    <text evidence="5">Homodimer.</text>
</comment>
<evidence type="ECO:0000256" key="1">
    <source>
        <dbReference type="ARBA" id="ARBA00008226"/>
    </source>
</evidence>
<reference evidence="8" key="1">
    <citation type="submission" date="2019-01" db="EMBL/GenBank/DDBJ databases">
        <title>Genomic signatures and co-occurrence patterns of the ultra-small Saccharimodia (Patescibacteria phylum) suggest a symbiotic lifestyle.</title>
        <authorList>
            <person name="Lemos L."/>
            <person name="Medeiros J."/>
            <person name="Andreote F."/>
            <person name="Fernandes G."/>
            <person name="Varani A."/>
            <person name="Oliveira G."/>
            <person name="Pylro V."/>
        </authorList>
    </citation>
    <scope>NUCLEOTIDE SEQUENCE [LARGE SCALE GENOMIC DNA]</scope>
    <source>
        <strain evidence="8">AMD02</strain>
    </source>
</reference>
<dbReference type="Pfam" id="PF03129">
    <property type="entry name" value="HGTP_anticodon"/>
    <property type="match status" value="1"/>
</dbReference>
<dbReference type="GO" id="GO:0006427">
    <property type="term" value="P:histidyl-tRNA aminoacylation"/>
    <property type="evidence" value="ECO:0007669"/>
    <property type="project" value="UniProtKB-UniRule"/>
</dbReference>
<protein>
    <recommendedName>
        <fullName evidence="5">Histidine--tRNA ligase</fullName>
        <ecNumber evidence="5">6.1.1.21</ecNumber>
    </recommendedName>
    <alternativeName>
        <fullName evidence="5">Histidyl-tRNA synthetase</fullName>
        <shortName evidence="5">HisRS</shortName>
    </alternativeName>
</protein>
<dbReference type="InterPro" id="IPR036621">
    <property type="entry name" value="Anticodon-bd_dom_sf"/>
</dbReference>
<feature type="domain" description="Aminoacyl-transfer RNA synthetases class-II family profile" evidence="7">
    <location>
        <begin position="1"/>
        <end position="336"/>
    </location>
</feature>
<organism evidence="8 9">
    <name type="scientific">Candidatus Microsaccharimonas sossegonensis</name>
    <dbReference type="NCBI Taxonomy" id="2506948"/>
    <lineage>
        <taxon>Bacteria</taxon>
        <taxon>Candidatus Saccharimonadota</taxon>
        <taxon>Candidatus Saccharimonadia</taxon>
        <taxon>Candidatus Saccharimonadales</taxon>
        <taxon>Candidatus Saccharimonadaceae</taxon>
        <taxon>Candidatus Microsaccharimonas</taxon>
    </lineage>
</organism>
<keyword evidence="5" id="KW-0067">ATP-binding</keyword>
<sequence>MTLSSQPYKGTRDYFPAEKQTQNYIFNVWRKVVESFGYEEYGAPILEPIDIYAAKSGQELVNDQTYIFNDRGGRTVAIRPEMTPSISRMVAARRQELAYPARLYSIANFMRYERPQRGREREFWQLNIDIFGVDDMAADIEIIMMSDALLKALGAKNNDFTIRINNRKCINFMMTQYLGLDEVDAQRMMKLFDRRNKITAQDFKEQALQIFGETTPDDARFQKIEQIVTVTSIDELPAELKQSPALFELKAVLEGVAKAGVGTAVFDASLMRGLDYYTGTVFEVFDTHPDNNRALFGGGRYDGLVEMFGAEPISAVGVAMGSTMIENFLTVRDLIPAHRSLTKMYIAVIGNALTKANEVATKLRSAGINTEVDMTSRKIDKKLKTATKKCIEYVLFVGEHDTDSFSLKNLVSQEEVKLSIKDIIARFA</sequence>
<keyword evidence="5 8" id="KW-0436">Ligase</keyword>
<dbReference type="PIRSF" id="PIRSF001549">
    <property type="entry name" value="His-tRNA_synth"/>
    <property type="match status" value="1"/>
</dbReference>
<dbReference type="AlphaFoldDB" id="A0A4Q0AI06"/>
<dbReference type="InterPro" id="IPR006195">
    <property type="entry name" value="aa-tRNA-synth_II"/>
</dbReference>
<keyword evidence="2 5" id="KW-0547">Nucleotide-binding</keyword>
<dbReference type="PROSITE" id="PS50862">
    <property type="entry name" value="AA_TRNA_LIGASE_II"/>
    <property type="match status" value="1"/>
</dbReference>
<keyword evidence="3 5" id="KW-0030">Aminoacyl-tRNA synthetase</keyword>
<dbReference type="InterPro" id="IPR004154">
    <property type="entry name" value="Anticodon-bd"/>
</dbReference>
<comment type="subcellular location">
    <subcellularLocation>
        <location evidence="5">Cytoplasm</location>
    </subcellularLocation>
</comment>
<dbReference type="CDD" id="cd00773">
    <property type="entry name" value="HisRS-like_core"/>
    <property type="match status" value="1"/>
</dbReference>
<evidence type="ECO:0000256" key="4">
    <source>
        <dbReference type="ARBA" id="ARBA00047639"/>
    </source>
</evidence>
<gene>
    <name evidence="5" type="primary">hisS</name>
    <name evidence="8" type="ORF">EOT05_03680</name>
</gene>
<dbReference type="GO" id="GO:0005737">
    <property type="term" value="C:cytoplasm"/>
    <property type="evidence" value="ECO:0007669"/>
    <property type="project" value="UniProtKB-SubCell"/>
</dbReference>
<comment type="similarity">
    <text evidence="1 5">Belongs to the class-II aminoacyl-tRNA synthetase family.</text>
</comment>
<keyword evidence="5" id="KW-0648">Protein biosynthesis</keyword>
<dbReference type="PANTHER" id="PTHR43707">
    <property type="entry name" value="HISTIDYL-TRNA SYNTHETASE"/>
    <property type="match status" value="1"/>
</dbReference>
<dbReference type="SUPFAM" id="SSF55681">
    <property type="entry name" value="Class II aaRS and biotin synthetases"/>
    <property type="match status" value="1"/>
</dbReference>
<evidence type="ECO:0000256" key="6">
    <source>
        <dbReference type="PIRSR" id="PIRSR001549-1"/>
    </source>
</evidence>
<feature type="binding site" evidence="6">
    <location>
        <begin position="81"/>
        <end position="83"/>
    </location>
    <ligand>
        <name>L-histidine</name>
        <dbReference type="ChEBI" id="CHEBI:57595"/>
    </ligand>
</feature>
<evidence type="ECO:0000256" key="3">
    <source>
        <dbReference type="ARBA" id="ARBA00023146"/>
    </source>
</evidence>
<dbReference type="Pfam" id="PF13393">
    <property type="entry name" value="tRNA-synt_His"/>
    <property type="match status" value="1"/>
</dbReference>
<evidence type="ECO:0000256" key="2">
    <source>
        <dbReference type="ARBA" id="ARBA00022741"/>
    </source>
</evidence>
<keyword evidence="9" id="KW-1185">Reference proteome</keyword>
<keyword evidence="5" id="KW-0963">Cytoplasm</keyword>
<dbReference type="GO" id="GO:0005524">
    <property type="term" value="F:ATP binding"/>
    <property type="evidence" value="ECO:0007669"/>
    <property type="project" value="UniProtKB-UniRule"/>
</dbReference>
<feature type="binding site" evidence="6">
    <location>
        <position position="272"/>
    </location>
    <ligand>
        <name>L-histidine</name>
        <dbReference type="ChEBI" id="CHEBI:57595"/>
    </ligand>
</feature>
<dbReference type="InterPro" id="IPR015807">
    <property type="entry name" value="His-tRNA-ligase"/>
</dbReference>
<dbReference type="Gene3D" id="3.30.930.10">
    <property type="entry name" value="Bira Bifunctional Protein, Domain 2"/>
    <property type="match status" value="1"/>
</dbReference>
<evidence type="ECO:0000259" key="7">
    <source>
        <dbReference type="PROSITE" id="PS50862"/>
    </source>
</evidence>
<dbReference type="InterPro" id="IPR041715">
    <property type="entry name" value="HisRS-like_core"/>
</dbReference>
<evidence type="ECO:0000313" key="9">
    <source>
        <dbReference type="Proteomes" id="UP000289257"/>
    </source>
</evidence>
<evidence type="ECO:0000256" key="5">
    <source>
        <dbReference type="HAMAP-Rule" id="MF_00127"/>
    </source>
</evidence>
<dbReference type="SUPFAM" id="SSF52954">
    <property type="entry name" value="Class II aaRS ABD-related"/>
    <property type="match status" value="1"/>
</dbReference>
<accession>A0A4Q0AI06</accession>
<dbReference type="PANTHER" id="PTHR43707:SF1">
    <property type="entry name" value="HISTIDINE--TRNA LIGASE, MITOCHONDRIAL-RELATED"/>
    <property type="match status" value="1"/>
</dbReference>
<comment type="catalytic activity">
    <reaction evidence="4 5">
        <text>tRNA(His) + L-histidine + ATP = L-histidyl-tRNA(His) + AMP + diphosphate + H(+)</text>
        <dbReference type="Rhea" id="RHEA:17313"/>
        <dbReference type="Rhea" id="RHEA-COMP:9665"/>
        <dbReference type="Rhea" id="RHEA-COMP:9689"/>
        <dbReference type="ChEBI" id="CHEBI:15378"/>
        <dbReference type="ChEBI" id="CHEBI:30616"/>
        <dbReference type="ChEBI" id="CHEBI:33019"/>
        <dbReference type="ChEBI" id="CHEBI:57595"/>
        <dbReference type="ChEBI" id="CHEBI:78442"/>
        <dbReference type="ChEBI" id="CHEBI:78527"/>
        <dbReference type="ChEBI" id="CHEBI:456215"/>
        <dbReference type="EC" id="6.1.1.21"/>
    </reaction>
</comment>
<feature type="binding site" evidence="6">
    <location>
        <begin position="276"/>
        <end position="277"/>
    </location>
    <ligand>
        <name>L-histidine</name>
        <dbReference type="ChEBI" id="CHEBI:57595"/>
    </ligand>
</feature>
<dbReference type="Proteomes" id="UP000289257">
    <property type="component" value="Unassembled WGS sequence"/>
</dbReference>
<dbReference type="InterPro" id="IPR004516">
    <property type="entry name" value="HisRS/HisZ"/>
</dbReference>
<evidence type="ECO:0000313" key="8">
    <source>
        <dbReference type="EMBL" id="RWZ78821.1"/>
    </source>
</evidence>
<feature type="binding site" evidence="6">
    <location>
        <position position="111"/>
    </location>
    <ligand>
        <name>L-histidine</name>
        <dbReference type="ChEBI" id="CHEBI:57595"/>
    </ligand>
</feature>
<name>A0A4Q0AI06_9BACT</name>
<dbReference type="Gene3D" id="3.40.50.800">
    <property type="entry name" value="Anticodon-binding domain"/>
    <property type="match status" value="1"/>
</dbReference>
<dbReference type="NCBIfam" id="TIGR00442">
    <property type="entry name" value="hisS"/>
    <property type="match status" value="1"/>
</dbReference>
<proteinExistence type="inferred from homology"/>